<dbReference type="PROSITE" id="PS50928">
    <property type="entry name" value="ABC_TM1"/>
    <property type="match status" value="1"/>
</dbReference>
<comment type="subcellular location">
    <subcellularLocation>
        <location evidence="1 7">Cell membrane</location>
        <topology evidence="1 7">Multi-pass membrane protein</topology>
    </subcellularLocation>
</comment>
<dbReference type="PANTHER" id="PTHR30151">
    <property type="entry name" value="ALKANE SULFONATE ABC TRANSPORTER-RELATED, MEMBRANE SUBUNIT"/>
    <property type="match status" value="1"/>
</dbReference>
<accession>A0A101HGK3</accession>
<dbReference type="AlphaFoldDB" id="A0A101HGK3"/>
<evidence type="ECO:0000256" key="6">
    <source>
        <dbReference type="ARBA" id="ARBA00023136"/>
    </source>
</evidence>
<evidence type="ECO:0000256" key="7">
    <source>
        <dbReference type="RuleBase" id="RU363032"/>
    </source>
</evidence>
<evidence type="ECO:0000256" key="4">
    <source>
        <dbReference type="ARBA" id="ARBA00022692"/>
    </source>
</evidence>
<dbReference type="EMBL" id="LGGO01000182">
    <property type="protein sequence ID" value="KUK76243.1"/>
    <property type="molecule type" value="Genomic_DNA"/>
</dbReference>
<evidence type="ECO:0000313" key="9">
    <source>
        <dbReference type="EMBL" id="KUK76243.1"/>
    </source>
</evidence>
<keyword evidence="5 7" id="KW-1133">Transmembrane helix</keyword>
<feature type="transmembrane region" description="Helical" evidence="7">
    <location>
        <begin position="7"/>
        <end position="25"/>
    </location>
</feature>
<keyword evidence="6 7" id="KW-0472">Membrane</keyword>
<keyword evidence="2 7" id="KW-0813">Transport</keyword>
<dbReference type="Proteomes" id="UP000053904">
    <property type="component" value="Unassembled WGS sequence"/>
</dbReference>
<dbReference type="Gene3D" id="1.10.3720.10">
    <property type="entry name" value="MetI-like"/>
    <property type="match status" value="1"/>
</dbReference>
<protein>
    <submittedName>
        <fullName evidence="9">Binding-protein-dependent transport system inner membrane protein</fullName>
    </submittedName>
</protein>
<evidence type="ECO:0000256" key="3">
    <source>
        <dbReference type="ARBA" id="ARBA00022475"/>
    </source>
</evidence>
<feature type="non-terminal residue" evidence="9">
    <location>
        <position position="160"/>
    </location>
</feature>
<sequence>MKNKIKKIVIGVIIVTSLILIWQLITTHFDIPKRIMPKPTDLWDFIQKEFLTTHSSRYTTVLGKALQSLKDALLGFVISLILGSVIGIVLAQSKTVYSIFFPIIFLTQLIPVPALAPILAALLGYGYSTKMVLIVLFTIFPVAIAVRTSILNIPENYTQL</sequence>
<gene>
    <name evidence="9" type="ORF">XD93_1027</name>
</gene>
<evidence type="ECO:0000313" key="10">
    <source>
        <dbReference type="Proteomes" id="UP000053904"/>
    </source>
</evidence>
<comment type="caution">
    <text evidence="9">The sequence shown here is derived from an EMBL/GenBank/DDBJ whole genome shotgun (WGS) entry which is preliminary data.</text>
</comment>
<dbReference type="Pfam" id="PF00528">
    <property type="entry name" value="BPD_transp_1"/>
    <property type="match status" value="1"/>
</dbReference>
<evidence type="ECO:0000259" key="8">
    <source>
        <dbReference type="PROSITE" id="PS50928"/>
    </source>
</evidence>
<feature type="transmembrane region" description="Helical" evidence="7">
    <location>
        <begin position="72"/>
        <end position="91"/>
    </location>
</feature>
<reference evidence="10" key="1">
    <citation type="journal article" date="2015" name="MBio">
        <title>Genome-Resolved Metagenomic Analysis Reveals Roles for Candidate Phyla and Other Microbial Community Members in Biogeochemical Transformations in Oil Reservoirs.</title>
        <authorList>
            <person name="Hu P."/>
            <person name="Tom L."/>
            <person name="Singh A."/>
            <person name="Thomas B.C."/>
            <person name="Baker B.J."/>
            <person name="Piceno Y.M."/>
            <person name="Andersen G.L."/>
            <person name="Banfield J.F."/>
        </authorList>
    </citation>
    <scope>NUCLEOTIDE SEQUENCE [LARGE SCALE GENOMIC DNA]</scope>
</reference>
<dbReference type="SUPFAM" id="SSF161098">
    <property type="entry name" value="MetI-like"/>
    <property type="match status" value="1"/>
</dbReference>
<dbReference type="PANTHER" id="PTHR30151:SF20">
    <property type="entry name" value="ABC TRANSPORTER PERMEASE PROTEIN HI_0355-RELATED"/>
    <property type="match status" value="1"/>
</dbReference>
<dbReference type="InterPro" id="IPR000515">
    <property type="entry name" value="MetI-like"/>
</dbReference>
<dbReference type="GO" id="GO:0005886">
    <property type="term" value="C:plasma membrane"/>
    <property type="evidence" value="ECO:0007669"/>
    <property type="project" value="UniProtKB-SubCell"/>
</dbReference>
<feature type="transmembrane region" description="Helical" evidence="7">
    <location>
        <begin position="131"/>
        <end position="150"/>
    </location>
</feature>
<organism evidence="9 10">
    <name type="scientific">candidate division WS6 bacterium 34_10</name>
    <dbReference type="NCBI Taxonomy" id="1641389"/>
    <lineage>
        <taxon>Bacteria</taxon>
        <taxon>Candidatus Dojkabacteria</taxon>
    </lineage>
</organism>
<evidence type="ECO:0000256" key="5">
    <source>
        <dbReference type="ARBA" id="ARBA00022989"/>
    </source>
</evidence>
<name>A0A101HGK3_9BACT</name>
<comment type="similarity">
    <text evidence="7">Belongs to the binding-protein-dependent transport system permease family.</text>
</comment>
<evidence type="ECO:0000256" key="1">
    <source>
        <dbReference type="ARBA" id="ARBA00004651"/>
    </source>
</evidence>
<proteinExistence type="inferred from homology"/>
<feature type="domain" description="ABC transmembrane type-1" evidence="8">
    <location>
        <begin position="65"/>
        <end position="160"/>
    </location>
</feature>
<evidence type="ECO:0000256" key="2">
    <source>
        <dbReference type="ARBA" id="ARBA00022448"/>
    </source>
</evidence>
<dbReference type="InterPro" id="IPR035906">
    <property type="entry name" value="MetI-like_sf"/>
</dbReference>
<keyword evidence="3" id="KW-1003">Cell membrane</keyword>
<feature type="transmembrane region" description="Helical" evidence="7">
    <location>
        <begin position="103"/>
        <end position="125"/>
    </location>
</feature>
<dbReference type="GO" id="GO:0055085">
    <property type="term" value="P:transmembrane transport"/>
    <property type="evidence" value="ECO:0007669"/>
    <property type="project" value="InterPro"/>
</dbReference>
<keyword evidence="4 7" id="KW-0812">Transmembrane</keyword>